<protein>
    <submittedName>
        <fullName evidence="2">Uncharacterized protein</fullName>
    </submittedName>
</protein>
<evidence type="ECO:0000313" key="3">
    <source>
        <dbReference type="Proteomes" id="UP000478052"/>
    </source>
</evidence>
<feature type="region of interest" description="Disordered" evidence="1">
    <location>
        <begin position="185"/>
        <end position="208"/>
    </location>
</feature>
<evidence type="ECO:0000256" key="1">
    <source>
        <dbReference type="SAM" id="MobiDB-lite"/>
    </source>
</evidence>
<dbReference type="EMBL" id="VUJU01000827">
    <property type="protein sequence ID" value="KAF0768145.1"/>
    <property type="molecule type" value="Genomic_DNA"/>
</dbReference>
<gene>
    <name evidence="2" type="ORF">FWK35_00016559</name>
</gene>
<evidence type="ECO:0000313" key="2">
    <source>
        <dbReference type="EMBL" id="KAF0768145.1"/>
    </source>
</evidence>
<feature type="compositionally biased region" description="Basic residues" evidence="1">
    <location>
        <begin position="134"/>
        <end position="143"/>
    </location>
</feature>
<reference evidence="2 3" key="1">
    <citation type="submission" date="2019-08" db="EMBL/GenBank/DDBJ databases">
        <title>Whole genome of Aphis craccivora.</title>
        <authorList>
            <person name="Voronova N.V."/>
            <person name="Shulinski R.S."/>
            <person name="Bandarenka Y.V."/>
            <person name="Zhorov D.G."/>
            <person name="Warner D."/>
        </authorList>
    </citation>
    <scope>NUCLEOTIDE SEQUENCE [LARGE SCALE GENOMIC DNA]</scope>
    <source>
        <strain evidence="2">180601</strain>
        <tissue evidence="2">Whole Body</tissue>
    </source>
</reference>
<dbReference type="Proteomes" id="UP000478052">
    <property type="component" value="Unassembled WGS sequence"/>
</dbReference>
<organism evidence="2 3">
    <name type="scientific">Aphis craccivora</name>
    <name type="common">Cowpea aphid</name>
    <dbReference type="NCBI Taxonomy" id="307492"/>
    <lineage>
        <taxon>Eukaryota</taxon>
        <taxon>Metazoa</taxon>
        <taxon>Ecdysozoa</taxon>
        <taxon>Arthropoda</taxon>
        <taxon>Hexapoda</taxon>
        <taxon>Insecta</taxon>
        <taxon>Pterygota</taxon>
        <taxon>Neoptera</taxon>
        <taxon>Paraneoptera</taxon>
        <taxon>Hemiptera</taxon>
        <taxon>Sternorrhyncha</taxon>
        <taxon>Aphidomorpha</taxon>
        <taxon>Aphidoidea</taxon>
        <taxon>Aphididae</taxon>
        <taxon>Aphidini</taxon>
        <taxon>Aphis</taxon>
        <taxon>Aphis</taxon>
    </lineage>
</organism>
<dbReference type="AlphaFoldDB" id="A0A6G0ZC56"/>
<keyword evidence="3" id="KW-1185">Reference proteome</keyword>
<accession>A0A6G0ZC56</accession>
<comment type="caution">
    <text evidence="2">The sequence shown here is derived from an EMBL/GenBank/DDBJ whole genome shotgun (WGS) entry which is preliminary data.</text>
</comment>
<sequence length="208" mass="23589">MKNIQTVVVVVTEELAKNVIHVETFLTFKAYINLAIHIFSTILFNNNNNNNNQNNITLKSSWPRIPAMAVMMVAALSTGGKRVVYCRRRRDLGATNANDTRAHTRRLAAVGSLHFSFRRPITERTSHHPTGGRSSRRLNRRATRPPTPLPPSTSKTRSPVPRDGHSARNRLNTLAYFRRASCSSTVIRPHTPDDRHRRPSPSVFREYS</sequence>
<feature type="region of interest" description="Disordered" evidence="1">
    <location>
        <begin position="118"/>
        <end position="169"/>
    </location>
</feature>
<name>A0A6G0ZC56_APHCR</name>
<proteinExistence type="predicted"/>